<accession>A0A6L2R4E9</accession>
<dbReference type="InterPro" id="IPR002146">
    <property type="entry name" value="ATP_synth_b/b'su_bac/chlpt"/>
</dbReference>
<dbReference type="GO" id="GO:0012505">
    <property type="term" value="C:endomembrane system"/>
    <property type="evidence" value="ECO:0007669"/>
    <property type="project" value="UniProtKB-SubCell"/>
</dbReference>
<dbReference type="Proteomes" id="UP000505077">
    <property type="component" value="Unassembled WGS sequence"/>
</dbReference>
<evidence type="ECO:0000256" key="14">
    <source>
        <dbReference type="SAM" id="Coils"/>
    </source>
</evidence>
<dbReference type="GO" id="GO:0005886">
    <property type="term" value="C:plasma membrane"/>
    <property type="evidence" value="ECO:0007669"/>
    <property type="project" value="UniProtKB-SubCell"/>
</dbReference>
<dbReference type="HAMAP" id="MF_01398">
    <property type="entry name" value="ATP_synth_b_bprime"/>
    <property type="match status" value="1"/>
</dbReference>
<proteinExistence type="inferred from homology"/>
<dbReference type="Pfam" id="PF00430">
    <property type="entry name" value="ATP-synt_B"/>
    <property type="match status" value="1"/>
</dbReference>
<keyword evidence="12" id="KW-1003">Cell membrane</keyword>
<dbReference type="GO" id="GO:0045259">
    <property type="term" value="C:proton-transporting ATP synthase complex"/>
    <property type="evidence" value="ECO:0007669"/>
    <property type="project" value="UniProtKB-KW"/>
</dbReference>
<protein>
    <recommendedName>
        <fullName evidence="12">ATP synthase subunit b</fullName>
    </recommendedName>
    <alternativeName>
        <fullName evidence="12">ATP synthase F(0) sector subunit b</fullName>
    </alternativeName>
    <alternativeName>
        <fullName evidence="12">ATPase subunit I</fullName>
    </alternativeName>
    <alternativeName>
        <fullName evidence="12">F-type ATPase subunit b</fullName>
        <shortName evidence="12">F-ATPase subunit b</shortName>
    </alternativeName>
</protein>
<gene>
    <name evidence="15" type="primary">atpF2</name>
    <name evidence="12" type="synonym">atpF</name>
    <name evidence="15" type="ORF">ZNDK_0154</name>
</gene>
<evidence type="ECO:0000256" key="2">
    <source>
        <dbReference type="ARBA" id="ARBA00022547"/>
    </source>
</evidence>
<organism evidence="15 16">
    <name type="scientific">Candidatus Desulfovibrio kirbyi</name>
    <dbReference type="NCBI Taxonomy" id="2696086"/>
    <lineage>
        <taxon>Bacteria</taxon>
        <taxon>Pseudomonadati</taxon>
        <taxon>Thermodesulfobacteriota</taxon>
        <taxon>Desulfovibrionia</taxon>
        <taxon>Desulfovibrionales</taxon>
        <taxon>Desulfovibrionaceae</taxon>
        <taxon>Desulfovibrio</taxon>
    </lineage>
</organism>
<dbReference type="CDD" id="cd06503">
    <property type="entry name" value="ATP-synt_Fo_b"/>
    <property type="match status" value="1"/>
</dbReference>
<evidence type="ECO:0000256" key="4">
    <source>
        <dbReference type="ARBA" id="ARBA00022781"/>
    </source>
</evidence>
<keyword evidence="4 12" id="KW-0375">Hydrogen ion transport</keyword>
<comment type="function">
    <text evidence="9 12">F(1)F(0) ATP synthase produces ATP from ADP in the presence of a proton or sodium gradient. F-type ATPases consist of two structural domains, F(1) containing the extramembraneous catalytic core and F(0) containing the membrane proton channel, linked together by a central stalk and a peripheral stalk. During catalysis, ATP synthesis in the catalytic domain of F(1) is coupled via a rotary mechanism of the central stalk subunits to proton translocation.</text>
</comment>
<dbReference type="GO" id="GO:0046933">
    <property type="term" value="F:proton-transporting ATP synthase activity, rotational mechanism"/>
    <property type="evidence" value="ECO:0007669"/>
    <property type="project" value="UniProtKB-UniRule"/>
</dbReference>
<evidence type="ECO:0000256" key="5">
    <source>
        <dbReference type="ARBA" id="ARBA00022989"/>
    </source>
</evidence>
<evidence type="ECO:0000256" key="7">
    <source>
        <dbReference type="ARBA" id="ARBA00023136"/>
    </source>
</evidence>
<keyword evidence="2 12" id="KW-0138">CF(0)</keyword>
<keyword evidence="7 12" id="KW-0472">Membrane</keyword>
<dbReference type="AlphaFoldDB" id="A0A6L2R4E9"/>
<keyword evidence="5 12" id="KW-1133">Transmembrane helix</keyword>
<sequence>MGALFAATLIVTLYLTGVPALAEDGHEAPRWDDFAWRILNIIIFVGILWYFAGKLAVNFFRGRRRTISDTLANLEQRRADAGKELSAVEERIASLTTECEAILEQGRQQAELLKAGIVADAQRQAEQILAHARLTAENEGRAVMAQVRAVMADEIVDAAEKALRAKLNAAEHEKLIVNSLNKVVLH</sequence>
<keyword evidence="1 12" id="KW-0813">Transport</keyword>
<keyword evidence="3 12" id="KW-0812">Transmembrane</keyword>
<feature type="coiled-coil region" evidence="14">
    <location>
        <begin position="71"/>
        <end position="105"/>
    </location>
</feature>
<keyword evidence="8 12" id="KW-0066">ATP synthesis</keyword>
<comment type="caution">
    <text evidence="15">The sequence shown here is derived from an EMBL/GenBank/DDBJ whole genome shotgun (WGS) entry which is preliminary data.</text>
</comment>
<comment type="function">
    <text evidence="10">Component of the F(0) channel, it forms part of the peripheral stalk, linking F(1) to F(0). The b'-subunit is a diverged and duplicated form of b found in plants and photosynthetic bacteria.</text>
</comment>
<reference evidence="15 16" key="1">
    <citation type="journal article" date="2020" name="ISME J.">
        <title>Parallel Reductive Genome Evolution in Desulfovibrio Ectosymbionts Independently Acquired by Trichonympha Protists in the Termite Gut.</title>
        <authorList>
            <person name="Takeuchi M."/>
            <person name="Kuwahara H."/>
            <person name="Murakami T."/>
            <person name="Takahashi K."/>
            <person name="Kajitani R."/>
            <person name="Toyoda A."/>
            <person name="Itoh T."/>
            <person name="Ohkuma M."/>
            <person name="Hongoh Y."/>
        </authorList>
    </citation>
    <scope>NUCLEOTIDE SEQUENCE [LARGE SCALE GENOMIC DNA]</scope>
    <source>
        <strain evidence="15">ZnDsv-02</strain>
    </source>
</reference>
<dbReference type="EMBL" id="BLLL01000001">
    <property type="protein sequence ID" value="GFH62383.1"/>
    <property type="molecule type" value="Genomic_DNA"/>
</dbReference>
<evidence type="ECO:0000256" key="9">
    <source>
        <dbReference type="ARBA" id="ARBA00025198"/>
    </source>
</evidence>
<evidence type="ECO:0000256" key="3">
    <source>
        <dbReference type="ARBA" id="ARBA00022692"/>
    </source>
</evidence>
<feature type="transmembrane region" description="Helical" evidence="12">
    <location>
        <begin position="38"/>
        <end position="57"/>
    </location>
</feature>
<comment type="subcellular location">
    <subcellularLocation>
        <location evidence="12">Cell membrane</location>
        <topology evidence="12">Single-pass membrane protein</topology>
    </subcellularLocation>
    <subcellularLocation>
        <location evidence="11">Endomembrane system</location>
        <topology evidence="11">Single-pass membrane protein</topology>
    </subcellularLocation>
</comment>
<dbReference type="PANTHER" id="PTHR34264">
    <property type="entry name" value="ATP SYNTHASE SUBUNIT B, CHLOROPLASTIC"/>
    <property type="match status" value="1"/>
</dbReference>
<evidence type="ECO:0000256" key="13">
    <source>
        <dbReference type="RuleBase" id="RU003848"/>
    </source>
</evidence>
<evidence type="ECO:0000256" key="1">
    <source>
        <dbReference type="ARBA" id="ARBA00022448"/>
    </source>
</evidence>
<keyword evidence="6 12" id="KW-0406">Ion transport</keyword>
<evidence type="ECO:0000256" key="6">
    <source>
        <dbReference type="ARBA" id="ARBA00023065"/>
    </source>
</evidence>
<evidence type="ECO:0000256" key="10">
    <source>
        <dbReference type="ARBA" id="ARBA00025614"/>
    </source>
</evidence>
<evidence type="ECO:0000256" key="11">
    <source>
        <dbReference type="ARBA" id="ARBA00037847"/>
    </source>
</evidence>
<keyword evidence="14" id="KW-0175">Coiled coil</keyword>
<evidence type="ECO:0000256" key="12">
    <source>
        <dbReference type="HAMAP-Rule" id="MF_01398"/>
    </source>
</evidence>
<comment type="subunit">
    <text evidence="12">F-type ATPases have 2 components, F(1) - the catalytic core - and F(0) - the membrane proton channel. F(1) has five subunits: alpha(3), beta(3), gamma(1), delta(1), epsilon(1). F(0) has three main subunits: a(1), b(2) and c(10-14). The alpha and beta chains form an alternating ring which encloses part of the gamma chain. F(1) is attached to F(0) by a central stalk formed by the gamma and epsilon chains, while a peripheral stalk is formed by the delta and b chains.</text>
</comment>
<evidence type="ECO:0000313" key="16">
    <source>
        <dbReference type="Proteomes" id="UP000505077"/>
    </source>
</evidence>
<comment type="similarity">
    <text evidence="12 13">Belongs to the ATPase B chain family.</text>
</comment>
<evidence type="ECO:0000313" key="15">
    <source>
        <dbReference type="EMBL" id="GFH62383.1"/>
    </source>
</evidence>
<evidence type="ECO:0000256" key="8">
    <source>
        <dbReference type="ARBA" id="ARBA00023310"/>
    </source>
</evidence>
<name>A0A6L2R4E9_9BACT</name>
<dbReference type="PANTHER" id="PTHR34264:SF3">
    <property type="entry name" value="ATP SYNTHASE SUBUNIT B, CHLOROPLASTIC"/>
    <property type="match status" value="1"/>
</dbReference>